<dbReference type="SUPFAM" id="SSF52540">
    <property type="entry name" value="P-loop containing nucleoside triphosphate hydrolases"/>
    <property type="match status" value="1"/>
</dbReference>
<feature type="domain" description="MoxR" evidence="3">
    <location>
        <begin position="36"/>
        <end position="88"/>
    </location>
</feature>
<evidence type="ECO:0000259" key="3">
    <source>
        <dbReference type="Pfam" id="PF20030"/>
    </source>
</evidence>
<evidence type="ECO:0000259" key="2">
    <source>
        <dbReference type="Pfam" id="PF17863"/>
    </source>
</evidence>
<evidence type="ECO:0000313" key="4">
    <source>
        <dbReference type="EMBL" id="MEY6433166.1"/>
    </source>
</evidence>
<dbReference type="InterPro" id="IPR027417">
    <property type="entry name" value="P-loop_NTPase"/>
</dbReference>
<dbReference type="PANTHER" id="PTHR42759">
    <property type="entry name" value="MOXR FAMILY PROTEIN"/>
    <property type="match status" value="1"/>
</dbReference>
<proteinExistence type="predicted"/>
<feature type="region of interest" description="Disordered" evidence="1">
    <location>
        <begin position="1"/>
        <end position="25"/>
    </location>
</feature>
<name>A0ABV4BF56_9GAMM</name>
<dbReference type="Proteomes" id="UP001564408">
    <property type="component" value="Unassembled WGS sequence"/>
</dbReference>
<protein>
    <submittedName>
        <fullName evidence="4">MoxR family ATPase</fullName>
    </submittedName>
</protein>
<dbReference type="InterPro" id="IPR045427">
    <property type="entry name" value="MoxR"/>
</dbReference>
<accession>A0ABV4BF56</accession>
<gene>
    <name evidence="4" type="ORF">ABC977_12210</name>
</gene>
<keyword evidence="5" id="KW-1185">Reference proteome</keyword>
<dbReference type="Pfam" id="PF20030">
    <property type="entry name" value="bpMoxR"/>
    <property type="match status" value="1"/>
</dbReference>
<organism evidence="4 5">
    <name type="scientific">Thioalkalicoccus limnaeus</name>
    <dbReference type="NCBI Taxonomy" id="120681"/>
    <lineage>
        <taxon>Bacteria</taxon>
        <taxon>Pseudomonadati</taxon>
        <taxon>Pseudomonadota</taxon>
        <taxon>Gammaproteobacteria</taxon>
        <taxon>Chromatiales</taxon>
        <taxon>Chromatiaceae</taxon>
        <taxon>Thioalkalicoccus</taxon>
    </lineage>
</organism>
<evidence type="ECO:0000256" key="1">
    <source>
        <dbReference type="SAM" id="MobiDB-lite"/>
    </source>
</evidence>
<sequence>MTEATSSRSAAIVPATPPAGGPQDDCTPAAWAEIDALRRAMHSAFVGQQQMVEMLWVALLSGGHLLIEGPPGLAKSSSLELLAAGLEGPVRWQQVSPDMDPARLLEQADATAADDPDAAGTDRWPASLLIIEGMEQATAGVDLAINRILKPRRPNTGIGDQVPGTGAILVMATRNPSDAAAPLPSWFDSFAFCVQPRFPGYAAERAILRRSRQAFRTGLMPQQPGAPVPPRVGPAAIRAARQQILDLHLSPDLEGYLVHLVMATRVPATYHRDLVGWLGGGVSPRATLALERGARAKAWLDGRDYVAPEDIQWIAPAVLRHRIRLTDAATADGRTPDDYIANWLARVPIP</sequence>
<dbReference type="Gene3D" id="1.10.8.80">
    <property type="entry name" value="Magnesium chelatase subunit I, C-Terminal domain"/>
    <property type="match status" value="1"/>
</dbReference>
<dbReference type="Gene3D" id="3.40.50.300">
    <property type="entry name" value="P-loop containing nucleotide triphosphate hydrolases"/>
    <property type="match status" value="1"/>
</dbReference>
<dbReference type="InterPro" id="IPR041628">
    <property type="entry name" value="ChlI/MoxR_AAA_lid"/>
</dbReference>
<dbReference type="PANTHER" id="PTHR42759:SF1">
    <property type="entry name" value="MAGNESIUM-CHELATASE SUBUNIT CHLD"/>
    <property type="match status" value="1"/>
</dbReference>
<dbReference type="EMBL" id="JBDKXB010000016">
    <property type="protein sequence ID" value="MEY6433166.1"/>
    <property type="molecule type" value="Genomic_DNA"/>
</dbReference>
<comment type="caution">
    <text evidence="4">The sequence shown here is derived from an EMBL/GenBank/DDBJ whole genome shotgun (WGS) entry which is preliminary data.</text>
</comment>
<dbReference type="PIRSF" id="PIRSF002849">
    <property type="entry name" value="AAA_ATPase_chaperone_MoxR_prd"/>
    <property type="match status" value="1"/>
</dbReference>
<dbReference type="InterPro" id="IPR050764">
    <property type="entry name" value="CbbQ/NirQ/NorQ/GpvN"/>
</dbReference>
<dbReference type="RefSeq" id="WP_369667553.1">
    <property type="nucleotide sequence ID" value="NZ_JBDKXB010000016.1"/>
</dbReference>
<reference evidence="4 5" key="1">
    <citation type="submission" date="2024-05" db="EMBL/GenBank/DDBJ databases">
        <title>Genome Sequence and Characterization of the New Strain Purple Sulfur Bacterium of Genus Thioalkalicoccus.</title>
        <authorList>
            <person name="Bryantseva I.A."/>
            <person name="Kyndt J.A."/>
            <person name="Imhoff J.F."/>
        </authorList>
    </citation>
    <scope>NUCLEOTIDE SEQUENCE [LARGE SCALE GENOMIC DNA]</scope>
    <source>
        <strain evidence="4 5">Um2</strain>
    </source>
</reference>
<dbReference type="Pfam" id="PF17863">
    <property type="entry name" value="AAA_lid_2"/>
    <property type="match status" value="1"/>
</dbReference>
<evidence type="ECO:0000313" key="5">
    <source>
        <dbReference type="Proteomes" id="UP001564408"/>
    </source>
</evidence>
<feature type="domain" description="ChlI/MoxR AAA lid" evidence="2">
    <location>
        <begin position="281"/>
        <end position="338"/>
    </location>
</feature>